<reference evidence="4" key="1">
    <citation type="submission" date="2019-10" db="EMBL/GenBank/DDBJ databases">
        <authorList>
            <person name="Zhang R."/>
            <person name="Pan Y."/>
            <person name="Wang J."/>
            <person name="Ma R."/>
            <person name="Yu S."/>
        </authorList>
    </citation>
    <scope>NUCLEOTIDE SEQUENCE</scope>
    <source>
        <strain evidence="4">LA-IB0</strain>
        <tissue evidence="4">Leaf</tissue>
    </source>
</reference>
<organism evidence="4 5">
    <name type="scientific">Buddleja alternifolia</name>
    <dbReference type="NCBI Taxonomy" id="168488"/>
    <lineage>
        <taxon>Eukaryota</taxon>
        <taxon>Viridiplantae</taxon>
        <taxon>Streptophyta</taxon>
        <taxon>Embryophyta</taxon>
        <taxon>Tracheophyta</taxon>
        <taxon>Spermatophyta</taxon>
        <taxon>Magnoliopsida</taxon>
        <taxon>eudicotyledons</taxon>
        <taxon>Gunneridae</taxon>
        <taxon>Pentapetalae</taxon>
        <taxon>asterids</taxon>
        <taxon>lamiids</taxon>
        <taxon>Lamiales</taxon>
        <taxon>Scrophulariaceae</taxon>
        <taxon>Buddlejeae</taxon>
        <taxon>Buddleja</taxon>
    </lineage>
</organism>
<dbReference type="InterPro" id="IPR058594">
    <property type="entry name" value="PB1-like_dom_pln"/>
</dbReference>
<keyword evidence="5" id="KW-1185">Reference proteome</keyword>
<feature type="region of interest" description="Disordered" evidence="1">
    <location>
        <begin position="147"/>
        <end position="191"/>
    </location>
</feature>
<sequence length="654" mass="74846">MRFAYYQLNRDTVNDSMRELTADFSCKFNSSNSLSSYPHKQIVIIALHYGGLCFEYKDDETAVYEVGSVLKFDHFEVDNVYIEGFKNFCDKIGLPKFKSCHIMVDNKFKELKDDDELHQFCLNNLDKTREVDIYLNYEDDIGVEEEEDIGTKEDNGDIGCGDGYQESDYDMNESEIENGKEESTEKDKEAATEKDKLNKYMYLFTSIDNVKSEQVHENADTEFLNYSRDEDINKSEDELNSTKGSIEENDEKKYTVFKDYQRFDPPLTLGLMFKNKPLFREVIHSHAIMTKRSSYITSNDKTRVYAKCADSSCKWRVHANKVKDATTFQIRSYVPDHTCLVNFNVKNVKSTWVAQKFLRKGSNEENDEKQYPVFKDYQRSSNITSNDKTRVYAKCADSSCVTVLTHTMQFMTSIMSINRRSEWKKTGFIPALPPNGGRGVGRTYVTRRVEPGEVRKRKVTSLKPQPEARAKKKVTFLRSTTVKTKNQGSKKAKEVSSSTSIPEVDFEFEGEFPLEHSTTSKAPMSVSSSAPSIGKIIKKNPSTMKNASTMKKKRKSPKPTKVFQLVDEDENGGSSLVNPPYTFPLDEIFGDTNLPIQPTKPRFPPRILQQYRNKLQILPQGLLQVYKGPGQMFKDLLCGTKCSKDNLLGEQEST</sequence>
<evidence type="ECO:0000313" key="4">
    <source>
        <dbReference type="EMBL" id="KAG8372783.1"/>
    </source>
</evidence>
<dbReference type="Proteomes" id="UP000826271">
    <property type="component" value="Unassembled WGS sequence"/>
</dbReference>
<dbReference type="InterPro" id="IPR004332">
    <property type="entry name" value="Transposase_MuDR"/>
</dbReference>
<feature type="compositionally biased region" description="Polar residues" evidence="1">
    <location>
        <begin position="517"/>
        <end position="531"/>
    </location>
</feature>
<evidence type="ECO:0008006" key="6">
    <source>
        <dbReference type="Google" id="ProtNLM"/>
    </source>
</evidence>
<evidence type="ECO:0000313" key="5">
    <source>
        <dbReference type="Proteomes" id="UP000826271"/>
    </source>
</evidence>
<accession>A0AAV6WRF7</accession>
<feature type="domain" description="PB1-like" evidence="3">
    <location>
        <begin position="44"/>
        <end position="135"/>
    </location>
</feature>
<feature type="region of interest" description="Disordered" evidence="1">
    <location>
        <begin position="517"/>
        <end position="536"/>
    </location>
</feature>
<name>A0AAV6WRF7_9LAMI</name>
<comment type="caution">
    <text evidence="4">The sequence shown here is derived from an EMBL/GenBank/DDBJ whole genome shotgun (WGS) entry which is preliminary data.</text>
</comment>
<feature type="compositionally biased region" description="Acidic residues" evidence="1">
    <location>
        <begin position="165"/>
        <end position="176"/>
    </location>
</feature>
<dbReference type="EMBL" id="WHWC01000012">
    <property type="protein sequence ID" value="KAG8372783.1"/>
    <property type="molecule type" value="Genomic_DNA"/>
</dbReference>
<dbReference type="Pfam" id="PF03108">
    <property type="entry name" value="DBD_Tnp_Mut"/>
    <property type="match status" value="1"/>
</dbReference>
<evidence type="ECO:0000256" key="1">
    <source>
        <dbReference type="SAM" id="MobiDB-lite"/>
    </source>
</evidence>
<dbReference type="Pfam" id="PF26130">
    <property type="entry name" value="PB1-like"/>
    <property type="match status" value="1"/>
</dbReference>
<evidence type="ECO:0000259" key="3">
    <source>
        <dbReference type="Pfam" id="PF26130"/>
    </source>
</evidence>
<feature type="compositionally biased region" description="Basic and acidic residues" evidence="1">
    <location>
        <begin position="177"/>
        <end position="191"/>
    </location>
</feature>
<protein>
    <recommendedName>
        <fullName evidence="6">Transposase MuDR plant domain-containing protein</fullName>
    </recommendedName>
</protein>
<dbReference type="AlphaFoldDB" id="A0AAV6WRF7"/>
<gene>
    <name evidence="4" type="ORF">BUALT_Bualt12G0102700</name>
</gene>
<proteinExistence type="predicted"/>
<evidence type="ECO:0000259" key="2">
    <source>
        <dbReference type="Pfam" id="PF03108"/>
    </source>
</evidence>
<feature type="domain" description="Transposase MuDR plant" evidence="2">
    <location>
        <begin position="267"/>
        <end position="330"/>
    </location>
</feature>